<dbReference type="GO" id="GO:0016579">
    <property type="term" value="P:protein deubiquitination"/>
    <property type="evidence" value="ECO:0007669"/>
    <property type="project" value="InterPro"/>
</dbReference>
<feature type="region of interest" description="Disordered" evidence="2">
    <location>
        <begin position="1184"/>
        <end position="1208"/>
    </location>
</feature>
<dbReference type="AlphaFoldDB" id="A0A3M6XCG4"/>
<dbReference type="Gene3D" id="3.90.70.10">
    <property type="entry name" value="Cysteine proteinases"/>
    <property type="match status" value="1"/>
</dbReference>
<feature type="compositionally biased region" description="Polar residues" evidence="2">
    <location>
        <begin position="798"/>
        <end position="810"/>
    </location>
</feature>
<dbReference type="Gene3D" id="3.40.250.10">
    <property type="entry name" value="Rhodanese-like domain"/>
    <property type="match status" value="1"/>
</dbReference>
<feature type="region of interest" description="Disordered" evidence="2">
    <location>
        <begin position="753"/>
        <end position="820"/>
    </location>
</feature>
<feature type="compositionally biased region" description="Gly residues" evidence="2">
    <location>
        <begin position="127"/>
        <end position="145"/>
    </location>
</feature>
<dbReference type="PROSITE" id="PS00972">
    <property type="entry name" value="USP_1"/>
    <property type="match status" value="1"/>
</dbReference>
<dbReference type="InterPro" id="IPR038765">
    <property type="entry name" value="Papain-like_cys_pep_sf"/>
</dbReference>
<dbReference type="PROSITE" id="PS50235">
    <property type="entry name" value="USP_3"/>
    <property type="match status" value="1"/>
</dbReference>
<feature type="compositionally biased region" description="Low complexity" evidence="2">
    <location>
        <begin position="1090"/>
        <end position="1108"/>
    </location>
</feature>
<name>A0A3M6XCG4_HORWE</name>
<dbReference type="InterPro" id="IPR028889">
    <property type="entry name" value="USP"/>
</dbReference>
<feature type="compositionally biased region" description="Pro residues" evidence="2">
    <location>
        <begin position="757"/>
        <end position="777"/>
    </location>
</feature>
<dbReference type="Proteomes" id="UP000281245">
    <property type="component" value="Unassembled WGS sequence"/>
</dbReference>
<feature type="domain" description="USP" evidence="3">
    <location>
        <begin position="835"/>
        <end position="1256"/>
    </location>
</feature>
<sequence>MQFPVLRPRALGSRRRYPPAACNLTSFYLGKPTATAMATGRGPHSSHLGHEATTTTGYRRLISSCLERTSTEGVHGYWLIKTSHLNKPDITTCIPHRPTTGESYGIPSNLDSAATMSAAAAMPSVPNGGGGGENGPPGFNTGPGGTGEKAYKHVSDLVAQANEGFAPHSSIPALLQTADASVRQAITFTEFRRPDFAFVEYLRAYIILADVIPSHKDYGGFQMDHPEQNVQMGKLRRRVEGMQEQYMKIKEIIRNNNERCGTVPEAAKRNGSVGGHVRTESAPVNGNSRPGTPDGRGQRARPTPSPKPEKLHGRALSNAPTGGRSDADSLAARFAGLRSGGGAASQSPRPDSRSSNRSSLQSEPLAMPVASDFSGRDSSDSQQRSSSRPLGPRGMPNGAPPLKMPMNLPQEPPAAYSPARNMQTPGHVTAPRFTARSLASSSSRRTPSGAHSAASAHAPNGPSGSGDYFPITNASTSSQLPERGLPKRSVSMGSEATIAPQKLYDYFRLYNVLLIDFRPRGDFDKGHIWHRNLICVEPMSVRQGMSAEELAESLVVGPEWEQELFGARDSFDLVVYCDVDTHDPYPFRSSRRAEGLKYLHEALSDFNQEKPLQRPPVLLQGGVEAWADMTGRQALVSTDTNKQAGANTNGIRRRPLATAKAGSGNSQLKIRKRRLRNYEQLDPEEEKKWRERARAESVQIPQATTLEDEGLTEEPEGEEEEDQVDTRGIDEFNARFPDLTASQDFERQAFASQLPTRAPPRPPDLPAKVPLYPPPPTASQHPQAPTRPAPAAPRMSYTGVSDRQASTGSQPKKDTAHRPYIPPKYMPAHVRLPKTGLVNFGNTCYMNSVLQALSATVPLSVFLMDDAYRAQLQRDNWKSSRGILTELYANLIRSLWKGDVSAIRPTTFRNFIKRTSETFNNEDQQDAKEFLELMVDVLHEDGNRMWARSPLRELTEKEEEKREQMPKSVVARTEWGRYTHRDLSFVQGLFAGQHASRLTCATCGFTSTTYEAFWSISVEIPTNSRFWSGAGGRMPTLDDCLRSYFAEERLTKDDQYRCPRCKTFREAIKRLTLTRAPQFLVVHFKRFESKSPSSSFFPTPSSSSSSSSLRKIRQPVDFPLCNLSLDPYFLPPPSPAEEKSILATYGPQALSPDPAMQGPYSYDAYAVIRHLGGTMQSGHYVTAARKGGGSSSSSSSAGKGAGMNGMSSGGGTGSKEWMWFNDTNVTEFVPSEVPGTGGRERDLRGEEAYIVFYQRV</sequence>
<organism evidence="4 5">
    <name type="scientific">Hortaea werneckii</name>
    <name type="common">Black yeast</name>
    <name type="synonym">Cladosporium werneckii</name>
    <dbReference type="NCBI Taxonomy" id="91943"/>
    <lineage>
        <taxon>Eukaryota</taxon>
        <taxon>Fungi</taxon>
        <taxon>Dikarya</taxon>
        <taxon>Ascomycota</taxon>
        <taxon>Pezizomycotina</taxon>
        <taxon>Dothideomycetes</taxon>
        <taxon>Dothideomycetidae</taxon>
        <taxon>Mycosphaerellales</taxon>
        <taxon>Teratosphaeriaceae</taxon>
        <taxon>Hortaea</taxon>
    </lineage>
</organism>
<dbReference type="InterPro" id="IPR018200">
    <property type="entry name" value="USP_CS"/>
</dbReference>
<comment type="similarity">
    <text evidence="1">Belongs to the peptidase C19 family.</text>
</comment>
<feature type="compositionally biased region" description="Gly residues" evidence="2">
    <location>
        <begin position="1199"/>
        <end position="1208"/>
    </location>
</feature>
<evidence type="ECO:0000313" key="5">
    <source>
        <dbReference type="Proteomes" id="UP000281245"/>
    </source>
</evidence>
<dbReference type="OrthoDB" id="292964at2759"/>
<dbReference type="InterPro" id="IPR050185">
    <property type="entry name" value="Ub_carboxyl-term_hydrolase"/>
</dbReference>
<feature type="compositionally biased region" description="Low complexity" evidence="2">
    <location>
        <begin position="435"/>
        <end position="466"/>
    </location>
</feature>
<evidence type="ECO:0000256" key="1">
    <source>
        <dbReference type="ARBA" id="ARBA00009085"/>
    </source>
</evidence>
<protein>
    <recommendedName>
        <fullName evidence="3">USP domain-containing protein</fullName>
    </recommendedName>
</protein>
<proteinExistence type="inferred from homology"/>
<feature type="region of interest" description="Disordered" evidence="2">
    <location>
        <begin position="1090"/>
        <end position="1109"/>
    </location>
</feature>
<feature type="compositionally biased region" description="Low complexity" evidence="2">
    <location>
        <begin position="345"/>
        <end position="362"/>
    </location>
</feature>
<feature type="compositionally biased region" description="Basic and acidic residues" evidence="2">
    <location>
        <begin position="685"/>
        <end position="695"/>
    </location>
</feature>
<dbReference type="GO" id="GO:0004843">
    <property type="term" value="F:cysteine-type deubiquitinase activity"/>
    <property type="evidence" value="ECO:0007669"/>
    <property type="project" value="InterPro"/>
</dbReference>
<dbReference type="SUPFAM" id="SSF52821">
    <property type="entry name" value="Rhodanese/Cell cycle control phosphatase"/>
    <property type="match status" value="1"/>
</dbReference>
<accession>A0A3M6XCG4</accession>
<dbReference type="Pfam" id="PF00443">
    <property type="entry name" value="UCH"/>
    <property type="match status" value="1"/>
</dbReference>
<evidence type="ECO:0000256" key="2">
    <source>
        <dbReference type="SAM" id="MobiDB-lite"/>
    </source>
</evidence>
<dbReference type="InterPro" id="IPR001394">
    <property type="entry name" value="Peptidase_C19_UCH"/>
</dbReference>
<reference evidence="4 5" key="1">
    <citation type="journal article" date="2018" name="BMC Genomics">
        <title>Genomic evidence for intraspecific hybridization in a clonal and extremely halotolerant yeast.</title>
        <authorList>
            <person name="Gostincar C."/>
            <person name="Stajich J.E."/>
            <person name="Zupancic J."/>
            <person name="Zalar P."/>
            <person name="Gunde-Cimerman N."/>
        </authorList>
    </citation>
    <scope>NUCLEOTIDE SEQUENCE [LARGE SCALE GENOMIC DNA]</scope>
    <source>
        <strain evidence="4 5">EXF-6656</strain>
    </source>
</reference>
<evidence type="ECO:0000259" key="3">
    <source>
        <dbReference type="PROSITE" id="PS50235"/>
    </source>
</evidence>
<dbReference type="PANTHER" id="PTHR21646:SF23">
    <property type="entry name" value="UBIQUITIN CARBOXYL-TERMINAL HYDROLASE USP2"/>
    <property type="match status" value="1"/>
</dbReference>
<gene>
    <name evidence="4" type="ORF">D0869_01772</name>
</gene>
<feature type="compositionally biased region" description="Acidic residues" evidence="2">
    <location>
        <begin position="706"/>
        <end position="723"/>
    </location>
</feature>
<dbReference type="InterPro" id="IPR036873">
    <property type="entry name" value="Rhodanese-like_dom_sf"/>
</dbReference>
<evidence type="ECO:0000313" key="4">
    <source>
        <dbReference type="EMBL" id="RMX88246.1"/>
    </source>
</evidence>
<dbReference type="SUPFAM" id="SSF54001">
    <property type="entry name" value="Cysteine proteinases"/>
    <property type="match status" value="1"/>
</dbReference>
<dbReference type="CDD" id="cd02674">
    <property type="entry name" value="Peptidase_C19R"/>
    <property type="match status" value="1"/>
</dbReference>
<dbReference type="EMBL" id="QWIJ01000078">
    <property type="protein sequence ID" value="RMX88246.1"/>
    <property type="molecule type" value="Genomic_DNA"/>
</dbReference>
<feature type="region of interest" description="Disordered" evidence="2">
    <location>
        <begin position="263"/>
        <end position="488"/>
    </location>
</feature>
<dbReference type="PANTHER" id="PTHR21646">
    <property type="entry name" value="UBIQUITIN CARBOXYL-TERMINAL HYDROLASE"/>
    <property type="match status" value="1"/>
</dbReference>
<feature type="region of interest" description="Disordered" evidence="2">
    <location>
        <begin position="126"/>
        <end position="145"/>
    </location>
</feature>
<dbReference type="Gene3D" id="1.20.58.80">
    <property type="entry name" value="Phosphotransferase system, lactose/cellobiose-type IIA subunit"/>
    <property type="match status" value="1"/>
</dbReference>
<comment type="caution">
    <text evidence="4">The sequence shown here is derived from an EMBL/GenBank/DDBJ whole genome shotgun (WGS) entry which is preliminary data.</text>
</comment>
<feature type="compositionally biased region" description="Polar residues" evidence="2">
    <location>
        <begin position="639"/>
        <end position="650"/>
    </location>
</feature>
<feature type="region of interest" description="Disordered" evidence="2">
    <location>
        <begin position="639"/>
        <end position="725"/>
    </location>
</feature>